<proteinExistence type="predicted"/>
<accession>A0A7I9YLE4</accession>
<dbReference type="EMBL" id="BLKZ01000001">
    <property type="protein sequence ID" value="GFG89438.1"/>
    <property type="molecule type" value="Genomic_DNA"/>
</dbReference>
<dbReference type="AlphaFoldDB" id="A0A7I9YLE4"/>
<dbReference type="InterPro" id="IPR036291">
    <property type="entry name" value="NAD(P)-bd_dom_sf"/>
</dbReference>
<dbReference type="GO" id="GO:0042602">
    <property type="term" value="F:riboflavin reductase (NADPH) activity"/>
    <property type="evidence" value="ECO:0007669"/>
    <property type="project" value="TreeGrafter"/>
</dbReference>
<dbReference type="InterPro" id="IPR016040">
    <property type="entry name" value="NAD(P)-bd_dom"/>
</dbReference>
<reference evidence="2 3" key="1">
    <citation type="journal article" date="2019" name="Emerg. Microbes Infect.">
        <title>Comprehensive subspecies identification of 175 nontuberculous mycobacteria species based on 7547 genomic profiles.</title>
        <authorList>
            <person name="Matsumoto Y."/>
            <person name="Kinjo T."/>
            <person name="Motooka D."/>
            <person name="Nabeya D."/>
            <person name="Jung N."/>
            <person name="Uechi K."/>
            <person name="Horii T."/>
            <person name="Iida T."/>
            <person name="Fujita J."/>
            <person name="Nakamura S."/>
        </authorList>
    </citation>
    <scope>NUCLEOTIDE SEQUENCE [LARGE SCALE GENOMIC DNA]</scope>
    <source>
        <strain evidence="2 3">JCM 30725</strain>
    </source>
</reference>
<dbReference type="PANTHER" id="PTHR43355:SF2">
    <property type="entry name" value="FLAVIN REDUCTASE (NADPH)"/>
    <property type="match status" value="1"/>
</dbReference>
<keyword evidence="3" id="KW-1185">Reference proteome</keyword>
<dbReference type="Gene3D" id="3.40.50.720">
    <property type="entry name" value="NAD(P)-binding Rossmann-like Domain"/>
    <property type="match status" value="1"/>
</dbReference>
<organism evidence="2 3">
    <name type="scientific">Mycobacterium bourgelatii</name>
    <dbReference type="NCBI Taxonomy" id="1273442"/>
    <lineage>
        <taxon>Bacteria</taxon>
        <taxon>Bacillati</taxon>
        <taxon>Actinomycetota</taxon>
        <taxon>Actinomycetes</taxon>
        <taxon>Mycobacteriales</taxon>
        <taxon>Mycobacteriaceae</taxon>
        <taxon>Mycobacterium</taxon>
    </lineage>
</organism>
<dbReference type="PANTHER" id="PTHR43355">
    <property type="entry name" value="FLAVIN REDUCTASE (NADPH)"/>
    <property type="match status" value="1"/>
</dbReference>
<evidence type="ECO:0000313" key="2">
    <source>
        <dbReference type="EMBL" id="GFG89438.1"/>
    </source>
</evidence>
<gene>
    <name evidence="2" type="ORF">MBOU_14800</name>
</gene>
<dbReference type="Pfam" id="PF13460">
    <property type="entry name" value="NAD_binding_10"/>
    <property type="match status" value="1"/>
</dbReference>
<sequence length="212" mass="22213">MKILVIGATGGTGAQVVKQALARGHSVKVQVRDRVQAAQFDQAEVMVGDVRDAAAVDSALSGVDAVVCCLGVRLGQDPGTVRSAGTANLVAQMRRHGVRRLIAVSTVGVGSSVADQSRIARMMWPRMVGRPRLIEADRAEAAIRDGGDELAWTLVRPPRLVDGAGGARLQVGPSVRTGMRSQLARADLASVLLDQVTDERYVGAAVTAVATR</sequence>
<feature type="domain" description="NAD(P)-binding" evidence="1">
    <location>
        <begin position="7"/>
        <end position="198"/>
    </location>
</feature>
<dbReference type="GO" id="GO:0004074">
    <property type="term" value="F:biliverdin reductase [NAD(P)H] activity"/>
    <property type="evidence" value="ECO:0007669"/>
    <property type="project" value="TreeGrafter"/>
</dbReference>
<comment type="caution">
    <text evidence="2">The sequence shown here is derived from an EMBL/GenBank/DDBJ whole genome shotgun (WGS) entry which is preliminary data.</text>
</comment>
<protein>
    <submittedName>
        <fullName evidence="2">NmrA family transcriptional regulator</fullName>
    </submittedName>
</protein>
<dbReference type="SUPFAM" id="SSF51735">
    <property type="entry name" value="NAD(P)-binding Rossmann-fold domains"/>
    <property type="match status" value="1"/>
</dbReference>
<name>A0A7I9YLE4_MYCBU</name>
<evidence type="ECO:0000313" key="3">
    <source>
        <dbReference type="Proteomes" id="UP000465360"/>
    </source>
</evidence>
<dbReference type="Proteomes" id="UP000465360">
    <property type="component" value="Unassembled WGS sequence"/>
</dbReference>
<dbReference type="InterPro" id="IPR051606">
    <property type="entry name" value="Polyketide_Oxido-like"/>
</dbReference>
<evidence type="ECO:0000259" key="1">
    <source>
        <dbReference type="Pfam" id="PF13460"/>
    </source>
</evidence>